<name>A0ABW9ANR8_9BURK</name>
<dbReference type="EMBL" id="JAQQEZ010000007">
    <property type="protein sequence ID" value="MFM0001858.1"/>
    <property type="molecule type" value="Genomic_DNA"/>
</dbReference>
<evidence type="ECO:0000313" key="5">
    <source>
        <dbReference type="EMBL" id="MFM0001858.1"/>
    </source>
</evidence>
<dbReference type="RefSeq" id="WP_408177301.1">
    <property type="nucleotide sequence ID" value="NZ_JAQQEZ010000007.1"/>
</dbReference>
<feature type="domain" description="4'-phosphopantetheinyl transferase N-terminal" evidence="4">
    <location>
        <begin position="34"/>
        <end position="114"/>
    </location>
</feature>
<dbReference type="Gene3D" id="3.90.470.20">
    <property type="entry name" value="4'-phosphopantetheinyl transferase domain"/>
    <property type="match status" value="2"/>
</dbReference>
<evidence type="ECO:0000259" key="4">
    <source>
        <dbReference type="Pfam" id="PF22624"/>
    </source>
</evidence>
<dbReference type="Proteomes" id="UP001629230">
    <property type="component" value="Unassembled WGS sequence"/>
</dbReference>
<gene>
    <name evidence="5" type="ORF">PQR57_12585</name>
</gene>
<dbReference type="SUPFAM" id="SSF56214">
    <property type="entry name" value="4'-phosphopantetheinyl transferase"/>
    <property type="match status" value="2"/>
</dbReference>
<sequence length="231" mass="25895">MYSIDPVPLPHDGPSDIALWRMDIDFTASLDAPAFASLSEDERMRACTFRRHEDALRFATVRAALREELARRLDMAAHAVRFALDVNHRPHLADSNRIDFNVSHAGAHGLIAMSPVRRVGVDIEQHSDKFDWHSIAALTLDPEEVAWIERLDVGQQSDAFYDAWVAKEALVKTTGAGITRGLQHLTVLPRESKRVTLRKQIPDDMRDVAAHWLVAPDSYAACVAWSVTALR</sequence>
<organism evidence="5 6">
    <name type="scientific">Paraburkholderia dipogonis</name>
    <dbReference type="NCBI Taxonomy" id="1211383"/>
    <lineage>
        <taxon>Bacteria</taxon>
        <taxon>Pseudomonadati</taxon>
        <taxon>Pseudomonadota</taxon>
        <taxon>Betaproteobacteria</taxon>
        <taxon>Burkholderiales</taxon>
        <taxon>Burkholderiaceae</taxon>
        <taxon>Paraburkholderia</taxon>
    </lineage>
</organism>
<dbReference type="GO" id="GO:0016740">
    <property type="term" value="F:transferase activity"/>
    <property type="evidence" value="ECO:0007669"/>
    <property type="project" value="UniProtKB-KW"/>
</dbReference>
<dbReference type="InterPro" id="IPR008278">
    <property type="entry name" value="4-PPantetheinyl_Trfase_dom"/>
</dbReference>
<feature type="domain" description="4'-phosphopantetheinyl transferase" evidence="3">
    <location>
        <begin position="118"/>
        <end position="223"/>
    </location>
</feature>
<comment type="similarity">
    <text evidence="1">Belongs to the P-Pant transferase superfamily. Gsp/Sfp/HetI/AcpT family.</text>
</comment>
<dbReference type="PANTHER" id="PTHR12215:SF10">
    <property type="entry name" value="L-AMINOADIPATE-SEMIALDEHYDE DEHYDROGENASE-PHOSPHOPANTETHEINYL TRANSFERASE"/>
    <property type="match status" value="1"/>
</dbReference>
<dbReference type="InterPro" id="IPR050559">
    <property type="entry name" value="P-Pant_transferase_sf"/>
</dbReference>
<proteinExistence type="inferred from homology"/>
<dbReference type="Pfam" id="PF01648">
    <property type="entry name" value="ACPS"/>
    <property type="match status" value="1"/>
</dbReference>
<reference evidence="5 6" key="1">
    <citation type="journal article" date="2024" name="Chem. Sci.">
        <title>Discovery of megapolipeptins by genome mining of a Burkholderiales bacteria collection.</title>
        <authorList>
            <person name="Paulo B.S."/>
            <person name="Recchia M.J.J."/>
            <person name="Lee S."/>
            <person name="Fergusson C.H."/>
            <person name="Romanowski S.B."/>
            <person name="Hernandez A."/>
            <person name="Krull N."/>
            <person name="Liu D.Y."/>
            <person name="Cavanagh H."/>
            <person name="Bos A."/>
            <person name="Gray C.A."/>
            <person name="Murphy B.T."/>
            <person name="Linington R.G."/>
            <person name="Eustaquio A.S."/>
        </authorList>
    </citation>
    <scope>NUCLEOTIDE SEQUENCE [LARGE SCALE GENOMIC DNA]</scope>
    <source>
        <strain evidence="5 6">RL17-350-BIC-A</strain>
    </source>
</reference>
<comment type="caution">
    <text evidence="5">The sequence shown here is derived from an EMBL/GenBank/DDBJ whole genome shotgun (WGS) entry which is preliminary data.</text>
</comment>
<dbReference type="Pfam" id="PF22624">
    <property type="entry name" value="AASDHPPT_N"/>
    <property type="match status" value="1"/>
</dbReference>
<keyword evidence="6" id="KW-1185">Reference proteome</keyword>
<dbReference type="InterPro" id="IPR055066">
    <property type="entry name" value="AASDHPPT_N"/>
</dbReference>
<dbReference type="InterPro" id="IPR037143">
    <property type="entry name" value="4-PPantetheinyl_Trfase_dom_sf"/>
</dbReference>
<accession>A0ABW9ANR8</accession>
<evidence type="ECO:0000256" key="2">
    <source>
        <dbReference type="ARBA" id="ARBA00022679"/>
    </source>
</evidence>
<protein>
    <submittedName>
        <fullName evidence="5">4'-phosphopantetheinyl transferase superfamily protein</fullName>
    </submittedName>
</protein>
<evidence type="ECO:0000313" key="6">
    <source>
        <dbReference type="Proteomes" id="UP001629230"/>
    </source>
</evidence>
<keyword evidence="2 5" id="KW-0808">Transferase</keyword>
<evidence type="ECO:0000256" key="1">
    <source>
        <dbReference type="ARBA" id="ARBA00010990"/>
    </source>
</evidence>
<evidence type="ECO:0000259" key="3">
    <source>
        <dbReference type="Pfam" id="PF01648"/>
    </source>
</evidence>
<dbReference type="PANTHER" id="PTHR12215">
    <property type="entry name" value="PHOSPHOPANTETHEINE TRANSFERASE"/>
    <property type="match status" value="1"/>
</dbReference>